<sequence length="295" mass="32301">MTPYPNGFSVSIDALEAGLRFSLHPVIEESVSFGGGLANDDIDLLLERSLQVRRGVLGITAFRGFVQSPDIATKVLLTNEVLNLVPKVVTLLGVMTVVTMEAIVSCFIPHFQMGLHQVGIPEEPFLSNLEEDFGSGGIERNQWQPRWGQFGSVPTLPRRPRCLSSGLLCAGALLVLAFSGQQGLGDDVLGSLGFRLRSVRQTKPGARHPSGSTPGVTRQLVLSRHWLESSARIPWRVGRRMRLRIASVGYTTSEQGPAGLLGRLGTSWRLRYHRGPFELGKLRRAQLGLGCHHRP</sequence>
<protein>
    <submittedName>
        <fullName evidence="1">Uncharacterized protein</fullName>
    </submittedName>
</protein>
<name>A0A427B742_ENSVE</name>
<evidence type="ECO:0000313" key="1">
    <source>
        <dbReference type="EMBL" id="RRT84256.1"/>
    </source>
</evidence>
<dbReference type="AlphaFoldDB" id="A0A427B742"/>
<gene>
    <name evidence="1" type="ORF">B296_00015069</name>
</gene>
<organism evidence="1 2">
    <name type="scientific">Ensete ventricosum</name>
    <name type="common">Abyssinian banana</name>
    <name type="synonym">Musa ensete</name>
    <dbReference type="NCBI Taxonomy" id="4639"/>
    <lineage>
        <taxon>Eukaryota</taxon>
        <taxon>Viridiplantae</taxon>
        <taxon>Streptophyta</taxon>
        <taxon>Embryophyta</taxon>
        <taxon>Tracheophyta</taxon>
        <taxon>Spermatophyta</taxon>
        <taxon>Magnoliopsida</taxon>
        <taxon>Liliopsida</taxon>
        <taxon>Zingiberales</taxon>
        <taxon>Musaceae</taxon>
        <taxon>Ensete</taxon>
    </lineage>
</organism>
<reference evidence="1 2" key="1">
    <citation type="journal article" date="2014" name="Agronomy (Basel)">
        <title>A Draft Genome Sequence for Ensete ventricosum, the Drought-Tolerant Tree Against Hunger.</title>
        <authorList>
            <person name="Harrison J."/>
            <person name="Moore K.A."/>
            <person name="Paszkiewicz K."/>
            <person name="Jones T."/>
            <person name="Grant M."/>
            <person name="Ambacheew D."/>
            <person name="Muzemil S."/>
            <person name="Studholme D.J."/>
        </authorList>
    </citation>
    <scope>NUCLEOTIDE SEQUENCE [LARGE SCALE GENOMIC DNA]</scope>
</reference>
<proteinExistence type="predicted"/>
<dbReference type="EMBL" id="AMZH03000336">
    <property type="protein sequence ID" value="RRT84256.1"/>
    <property type="molecule type" value="Genomic_DNA"/>
</dbReference>
<accession>A0A427B742</accession>
<dbReference type="Proteomes" id="UP000287651">
    <property type="component" value="Unassembled WGS sequence"/>
</dbReference>
<comment type="caution">
    <text evidence="1">The sequence shown here is derived from an EMBL/GenBank/DDBJ whole genome shotgun (WGS) entry which is preliminary data.</text>
</comment>
<evidence type="ECO:0000313" key="2">
    <source>
        <dbReference type="Proteomes" id="UP000287651"/>
    </source>
</evidence>